<evidence type="ECO:0000256" key="1">
    <source>
        <dbReference type="SAM" id="MobiDB-lite"/>
    </source>
</evidence>
<protein>
    <submittedName>
        <fullName evidence="3">Uncharacterized protein</fullName>
    </submittedName>
</protein>
<gene>
    <name evidence="3" type="ORF">PS854_03388</name>
</gene>
<keyword evidence="2" id="KW-0472">Membrane</keyword>
<organism evidence="3 4">
    <name type="scientific">Pseudomonas fluorescens</name>
    <dbReference type="NCBI Taxonomy" id="294"/>
    <lineage>
        <taxon>Bacteria</taxon>
        <taxon>Pseudomonadati</taxon>
        <taxon>Pseudomonadota</taxon>
        <taxon>Gammaproteobacteria</taxon>
        <taxon>Pseudomonadales</taxon>
        <taxon>Pseudomonadaceae</taxon>
        <taxon>Pseudomonas</taxon>
    </lineage>
</organism>
<evidence type="ECO:0000313" key="4">
    <source>
        <dbReference type="Proteomes" id="UP000327111"/>
    </source>
</evidence>
<proteinExistence type="predicted"/>
<name>A0A5E7LHJ7_PSEFL</name>
<dbReference type="AlphaFoldDB" id="A0A5E7LHJ7"/>
<dbReference type="Proteomes" id="UP000327111">
    <property type="component" value="Unassembled WGS sequence"/>
</dbReference>
<sequence>MKRRPVPFAHAGPSDSCECSESSCQAAQRPIADVLSQLLAPFAGLLIALLAAPLGVERIILLLAVLTTLIGAAAMCWFVSPRLAGSISPENWSDEYQHRQDFQPSQQHSNGEQPFGGVR</sequence>
<feature type="region of interest" description="Disordered" evidence="1">
    <location>
        <begin position="94"/>
        <end position="119"/>
    </location>
</feature>
<reference evidence="3 4" key="1">
    <citation type="submission" date="2019-09" db="EMBL/GenBank/DDBJ databases">
        <authorList>
            <person name="Chandra G."/>
            <person name="Truman W A."/>
        </authorList>
    </citation>
    <scope>NUCLEOTIDE SEQUENCE [LARGE SCALE GENOMIC DNA]</scope>
    <source>
        <strain evidence="3">PS854</strain>
    </source>
</reference>
<evidence type="ECO:0000313" key="3">
    <source>
        <dbReference type="EMBL" id="VVP12821.1"/>
    </source>
</evidence>
<keyword evidence="2" id="KW-0812">Transmembrane</keyword>
<dbReference type="EMBL" id="CABVIF010000006">
    <property type="protein sequence ID" value="VVP12821.1"/>
    <property type="molecule type" value="Genomic_DNA"/>
</dbReference>
<evidence type="ECO:0000256" key="2">
    <source>
        <dbReference type="SAM" id="Phobius"/>
    </source>
</evidence>
<keyword evidence="2" id="KW-1133">Transmembrane helix</keyword>
<accession>A0A5E7LHJ7</accession>
<feature type="transmembrane region" description="Helical" evidence="2">
    <location>
        <begin position="34"/>
        <end position="53"/>
    </location>
</feature>
<feature type="compositionally biased region" description="Polar residues" evidence="1">
    <location>
        <begin position="102"/>
        <end position="112"/>
    </location>
</feature>
<feature type="transmembrane region" description="Helical" evidence="2">
    <location>
        <begin position="59"/>
        <end position="79"/>
    </location>
</feature>